<dbReference type="OrthoDB" id="765565at2"/>
<protein>
    <submittedName>
        <fullName evidence="1">Uncharacterized protein</fullName>
    </submittedName>
</protein>
<dbReference type="EMBL" id="FOPP01000005">
    <property type="protein sequence ID" value="SFH14105.1"/>
    <property type="molecule type" value="Genomic_DNA"/>
</dbReference>
<name>A0A1I2XL18_9SPHI</name>
<dbReference type="RefSeq" id="WP_090993912.1">
    <property type="nucleotide sequence ID" value="NZ_FOPP01000005.1"/>
</dbReference>
<gene>
    <name evidence="1" type="ORF">SAMN04489864_105320</name>
</gene>
<proteinExistence type="predicted"/>
<accession>A0A1I2XL18</accession>
<evidence type="ECO:0000313" key="1">
    <source>
        <dbReference type="EMBL" id="SFH14105.1"/>
    </source>
</evidence>
<organism evidence="1 2">
    <name type="scientific">Pedobacter insulae</name>
    <dbReference type="NCBI Taxonomy" id="414048"/>
    <lineage>
        <taxon>Bacteria</taxon>
        <taxon>Pseudomonadati</taxon>
        <taxon>Bacteroidota</taxon>
        <taxon>Sphingobacteriia</taxon>
        <taxon>Sphingobacteriales</taxon>
        <taxon>Sphingobacteriaceae</taxon>
        <taxon>Pedobacter</taxon>
    </lineage>
</organism>
<dbReference type="AlphaFoldDB" id="A0A1I2XL18"/>
<reference evidence="1 2" key="1">
    <citation type="submission" date="2016-10" db="EMBL/GenBank/DDBJ databases">
        <authorList>
            <person name="de Groot N.N."/>
        </authorList>
    </citation>
    <scope>NUCLEOTIDE SEQUENCE [LARGE SCALE GENOMIC DNA]</scope>
    <source>
        <strain evidence="1 2">DSM 18684</strain>
    </source>
</reference>
<dbReference type="Proteomes" id="UP000199666">
    <property type="component" value="Unassembled WGS sequence"/>
</dbReference>
<sequence length="217" mass="24869">MKTYYFFLIAIFLSIICNAQSIDGSYRYKNEDFSASRTITFSKKHFREEIQGDVTVSIGAGTYRIKNNRLILKYQLFSDQDTSSYQISSADKPAGSAIVDVKVFDSSGTTMAANYGLRDVYNSPLSVIPTNNNGLGNMTIYNNNVVGYFTIDCIGYYRVSIPIKRLMNKTTSIIVYLRPQTKYYIEPHIVNYKIIEVKRERLVLLENSKILMFEKLK</sequence>
<keyword evidence="2" id="KW-1185">Reference proteome</keyword>
<dbReference type="STRING" id="414048.SAMN04489864_105320"/>
<evidence type="ECO:0000313" key="2">
    <source>
        <dbReference type="Proteomes" id="UP000199666"/>
    </source>
</evidence>